<comment type="caution">
    <text evidence="1">The sequence shown here is derived from an EMBL/GenBank/DDBJ whole genome shotgun (WGS) entry which is preliminary data.</text>
</comment>
<dbReference type="AlphaFoldDB" id="A0A8X7V087"/>
<protein>
    <submittedName>
        <fullName evidence="1">Uncharacterized protein</fullName>
    </submittedName>
</protein>
<proteinExistence type="predicted"/>
<keyword evidence="2" id="KW-1185">Reference proteome</keyword>
<sequence>MRPYPIVEWIGAMAYILHSKRNHDRSCTAKVMDVACWPRINLSCCDAETVPNSLSVKKRIVIPSYFLRIMLVPVRGIGAVCVSDQPGDKAILSNQMVSDRRKLGGCGQMTYWATFVPEGLKS</sequence>
<dbReference type="EMBL" id="JAAMPC010000008">
    <property type="protein sequence ID" value="KAG2298650.1"/>
    <property type="molecule type" value="Genomic_DNA"/>
</dbReference>
<dbReference type="Proteomes" id="UP000886595">
    <property type="component" value="Unassembled WGS sequence"/>
</dbReference>
<organism evidence="1 2">
    <name type="scientific">Brassica carinata</name>
    <name type="common">Ethiopian mustard</name>
    <name type="synonym">Abyssinian cabbage</name>
    <dbReference type="NCBI Taxonomy" id="52824"/>
    <lineage>
        <taxon>Eukaryota</taxon>
        <taxon>Viridiplantae</taxon>
        <taxon>Streptophyta</taxon>
        <taxon>Embryophyta</taxon>
        <taxon>Tracheophyta</taxon>
        <taxon>Spermatophyta</taxon>
        <taxon>Magnoliopsida</taxon>
        <taxon>eudicotyledons</taxon>
        <taxon>Gunneridae</taxon>
        <taxon>Pentapetalae</taxon>
        <taxon>rosids</taxon>
        <taxon>malvids</taxon>
        <taxon>Brassicales</taxon>
        <taxon>Brassicaceae</taxon>
        <taxon>Brassiceae</taxon>
        <taxon>Brassica</taxon>
    </lineage>
</organism>
<evidence type="ECO:0000313" key="1">
    <source>
        <dbReference type="EMBL" id="KAG2298650.1"/>
    </source>
</evidence>
<name>A0A8X7V087_BRACI</name>
<evidence type="ECO:0000313" key="2">
    <source>
        <dbReference type="Proteomes" id="UP000886595"/>
    </source>
</evidence>
<dbReference type="OrthoDB" id="10488053at2759"/>
<accession>A0A8X7V087</accession>
<gene>
    <name evidence="1" type="ORF">Bca52824_035122</name>
</gene>
<reference evidence="1 2" key="1">
    <citation type="submission" date="2020-02" db="EMBL/GenBank/DDBJ databases">
        <authorList>
            <person name="Ma Q."/>
            <person name="Huang Y."/>
            <person name="Song X."/>
            <person name="Pei D."/>
        </authorList>
    </citation>
    <scope>NUCLEOTIDE SEQUENCE [LARGE SCALE GENOMIC DNA]</scope>
    <source>
        <strain evidence="1">Sxm20200214</strain>
        <tissue evidence="1">Leaf</tissue>
    </source>
</reference>